<sequence>MDIYNAWFDLKAGVSDVEFADRLKTYMDHLKNDGLMQGWRLMRRKLGLSAAPVGEFHLMMEFSDLAQLDSAFNRVGSRREPIEGVHFGVNSLVANVQFALYRDFPDSIRHRGDEKF</sequence>
<reference evidence="1 2" key="1">
    <citation type="submission" date="2016-11" db="EMBL/GenBank/DDBJ databases">
        <authorList>
            <person name="Jaros S."/>
            <person name="Januszkiewicz K."/>
            <person name="Wedrychowicz H."/>
        </authorList>
    </citation>
    <scope>NUCLEOTIDE SEQUENCE [LARGE SCALE GENOMIC DNA]</scope>
    <source>
        <strain evidence="1 2">GAS499</strain>
    </source>
</reference>
<accession>A0A1M6UXX8</accession>
<evidence type="ECO:0000313" key="1">
    <source>
        <dbReference type="EMBL" id="SHK74053.1"/>
    </source>
</evidence>
<protein>
    <submittedName>
        <fullName evidence="1">Uncharacterized protein</fullName>
    </submittedName>
</protein>
<dbReference type="Proteomes" id="UP000189935">
    <property type="component" value="Chromosome I"/>
</dbReference>
<gene>
    <name evidence="1" type="ORF">SAMN05444159_4069</name>
</gene>
<dbReference type="EMBL" id="LT670844">
    <property type="protein sequence ID" value="SHK74053.1"/>
    <property type="molecule type" value="Genomic_DNA"/>
</dbReference>
<dbReference type="Pfam" id="PF20319">
    <property type="entry name" value="DUF6614"/>
    <property type="match status" value="1"/>
</dbReference>
<dbReference type="InterPro" id="IPR046722">
    <property type="entry name" value="DUF6614"/>
</dbReference>
<name>A0A1M6UXX8_9BRAD</name>
<organism evidence="1 2">
    <name type="scientific">Bradyrhizobium lablabi</name>
    <dbReference type="NCBI Taxonomy" id="722472"/>
    <lineage>
        <taxon>Bacteria</taxon>
        <taxon>Pseudomonadati</taxon>
        <taxon>Pseudomonadota</taxon>
        <taxon>Alphaproteobacteria</taxon>
        <taxon>Hyphomicrobiales</taxon>
        <taxon>Nitrobacteraceae</taxon>
        <taxon>Bradyrhizobium</taxon>
    </lineage>
</organism>
<proteinExistence type="predicted"/>
<dbReference type="AlphaFoldDB" id="A0A1M6UXX8"/>
<evidence type="ECO:0000313" key="2">
    <source>
        <dbReference type="Proteomes" id="UP000189935"/>
    </source>
</evidence>
<dbReference type="RefSeq" id="WP_079545128.1">
    <property type="nucleotide sequence ID" value="NZ_LT670844.1"/>
</dbReference>
<dbReference type="OrthoDB" id="7359918at2"/>